<gene>
    <name evidence="1" type="ORF">SGQ18_02750</name>
    <name evidence="2" type="ORF">SGQ44_02755</name>
</gene>
<dbReference type="EMBL" id="JAWXVH010000001">
    <property type="protein sequence ID" value="MDX6184660.1"/>
    <property type="molecule type" value="Genomic_DNA"/>
</dbReference>
<reference evidence="2 4" key="1">
    <citation type="submission" date="2023-11" db="EMBL/GenBank/DDBJ databases">
        <title>Unpublished Manusciprt.</title>
        <authorList>
            <person name="Saticioglu I.B."/>
            <person name="Ay H."/>
            <person name="Ajmi N."/>
            <person name="Altun S."/>
            <person name="Duman M."/>
        </authorList>
    </citation>
    <scope>NUCLEOTIDE SEQUENCE</scope>
    <source>
        <strain evidence="1 4">Fl-33</strain>
        <strain evidence="2">Fl-77</strain>
    </source>
</reference>
<evidence type="ECO:0000313" key="1">
    <source>
        <dbReference type="EMBL" id="MDX6181059.1"/>
    </source>
</evidence>
<dbReference type="Proteomes" id="UP001270053">
    <property type="component" value="Unassembled WGS sequence"/>
</dbReference>
<accession>A0AAJ2W032</accession>
<dbReference type="AlphaFoldDB" id="A0AAJ2W032"/>
<evidence type="ECO:0000313" key="2">
    <source>
        <dbReference type="EMBL" id="MDX6184660.1"/>
    </source>
</evidence>
<evidence type="ECO:0000313" key="3">
    <source>
        <dbReference type="Proteomes" id="UP001270053"/>
    </source>
</evidence>
<evidence type="ECO:0000313" key="4">
    <source>
        <dbReference type="Proteomes" id="UP001278738"/>
    </source>
</evidence>
<dbReference type="EMBL" id="JAWXVG010000001">
    <property type="protein sequence ID" value="MDX6181059.1"/>
    <property type="molecule type" value="Genomic_DNA"/>
</dbReference>
<organism evidence="2 3">
    <name type="scientific">Flavobacterium flavipigmentatum</name>
    <dbReference type="NCBI Taxonomy" id="2893884"/>
    <lineage>
        <taxon>Bacteria</taxon>
        <taxon>Pseudomonadati</taxon>
        <taxon>Bacteroidota</taxon>
        <taxon>Flavobacteriia</taxon>
        <taxon>Flavobacteriales</taxon>
        <taxon>Flavobacteriaceae</taxon>
        <taxon>Flavobacterium</taxon>
    </lineage>
</organism>
<sequence length="151" mass="17609">MKNKLLVLAAFFLLISCKKELKVNNAFREEILSQVHIQKDTLAVFNKLLDSLDQKNVSFCEYFNYSHYALSDSCTLILDKKYDVRMGNYSPEYFQEHHEMLSNAIKNYEKKLGIDENSASIGEYIEVTNDIIKNHCRAKDEKPEDDPKVDF</sequence>
<dbReference type="Proteomes" id="UP001278738">
    <property type="component" value="Unassembled WGS sequence"/>
</dbReference>
<comment type="caution">
    <text evidence="2">The sequence shown here is derived from an EMBL/GenBank/DDBJ whole genome shotgun (WGS) entry which is preliminary data.</text>
</comment>
<keyword evidence="4" id="KW-1185">Reference proteome</keyword>
<proteinExistence type="predicted"/>
<evidence type="ECO:0008006" key="5">
    <source>
        <dbReference type="Google" id="ProtNLM"/>
    </source>
</evidence>
<dbReference type="PROSITE" id="PS51257">
    <property type="entry name" value="PROKAR_LIPOPROTEIN"/>
    <property type="match status" value="1"/>
</dbReference>
<dbReference type="RefSeq" id="WP_229975713.1">
    <property type="nucleotide sequence ID" value="NZ_CP087133.1"/>
</dbReference>
<name>A0AAJ2W032_9FLAO</name>
<protein>
    <recommendedName>
        <fullName evidence="5">DUF4296 domain-containing protein</fullName>
    </recommendedName>
</protein>